<dbReference type="OrthoDB" id="3764617at2"/>
<organism evidence="2 3">
    <name type="scientific">Nocardioides jishulii</name>
    <dbReference type="NCBI Taxonomy" id="2575440"/>
    <lineage>
        <taxon>Bacteria</taxon>
        <taxon>Bacillati</taxon>
        <taxon>Actinomycetota</taxon>
        <taxon>Actinomycetes</taxon>
        <taxon>Propionibacteriales</taxon>
        <taxon>Nocardioidaceae</taxon>
        <taxon>Nocardioides</taxon>
    </lineage>
</organism>
<sequence length="430" mass="45736">MTDIAVGDLGLPTGTPVPAQNSPAPGQEWLATLWQQVYTVDASSMLQGATSVGPLEQPGLWHFVRTVAMESGTPAPEQIRVVGNAHVVTHEDPFSLDIGVPLLLALDQGDLAEIITRALTDRMAARGETVETPVHQRPSRKGRLGRLLGGGSSSHGSATASTPGRSRLEEAIAAATQWWIDEFVLPDLSDNLVPRPVYLGLIELLMERGGEIADLAELGERPHDPAHPQAGEPAIFLLTNEDALLEAVADAGLPPGTQELYWEDAMTRWAHRRARSSSLILFNAASPEVRTLAGLLDVIERGDLAKRVGNALRTKEAGVRDACIFLLTGVLADAFAEHGAGSLTCSWGGVIDLVSPTEGPLDLRGVARQVVDDTSVVPFLRDILTDYQVTSGWSPAPGSADDDRAYQSFLATTGRRKAPGTGFLHEAGAS</sequence>
<dbReference type="EMBL" id="SZPY01000003">
    <property type="protein sequence ID" value="TKI61405.1"/>
    <property type="molecule type" value="Genomic_DNA"/>
</dbReference>
<dbReference type="AlphaFoldDB" id="A0A4U2YLE5"/>
<evidence type="ECO:0000256" key="1">
    <source>
        <dbReference type="SAM" id="MobiDB-lite"/>
    </source>
</evidence>
<feature type="region of interest" description="Disordered" evidence="1">
    <location>
        <begin position="127"/>
        <end position="165"/>
    </location>
</feature>
<dbReference type="Proteomes" id="UP000307808">
    <property type="component" value="Unassembled WGS sequence"/>
</dbReference>
<keyword evidence="3" id="KW-1185">Reference proteome</keyword>
<proteinExistence type="predicted"/>
<reference evidence="2 3" key="1">
    <citation type="submission" date="2019-04" db="EMBL/GenBank/DDBJ databases">
        <authorList>
            <person name="Dong K."/>
        </authorList>
    </citation>
    <scope>NUCLEOTIDE SEQUENCE [LARGE SCALE GENOMIC DNA]</scope>
    <source>
        <strain evidence="3">dk3543</strain>
    </source>
</reference>
<protein>
    <submittedName>
        <fullName evidence="2">Uncharacterized protein</fullName>
    </submittedName>
</protein>
<evidence type="ECO:0000313" key="2">
    <source>
        <dbReference type="EMBL" id="TKI61405.1"/>
    </source>
</evidence>
<accession>A0A4U2YLE5</accession>
<comment type="caution">
    <text evidence="2">The sequence shown here is derived from an EMBL/GenBank/DDBJ whole genome shotgun (WGS) entry which is preliminary data.</text>
</comment>
<feature type="region of interest" description="Disordered" evidence="1">
    <location>
        <begin position="1"/>
        <end position="23"/>
    </location>
</feature>
<dbReference type="RefSeq" id="WP_137066276.1">
    <property type="nucleotide sequence ID" value="NZ_CP040748.1"/>
</dbReference>
<evidence type="ECO:0000313" key="3">
    <source>
        <dbReference type="Proteomes" id="UP000307808"/>
    </source>
</evidence>
<gene>
    <name evidence="2" type="ORF">FC770_11415</name>
</gene>
<name>A0A4U2YLE5_9ACTN</name>